<sequence length="499" mass="50370">MSIRTSAHRAAALLAGGALVASGLGLAGPAPAAHAADTPAPEATATATWLDGQLVDGLLSGDVSRTMDFGLSLLASGTDTPELLTKINAGIDAKVDDYISGAFSPNASNAKAAYYYQLAGGDPTKAAAFVDEVEADVDDSGQIDGGTVYSQAWAVLALQLAGSGETQAARDALIATQCTTGEDVGSWGYSCDGGADYDYTAYAVLALLPFDTDTDAIAAADSAIAWLKSETAADGGIGETMWTPNNTNSTGLLAWALGEAGDPAAAKSAAWVARHQLVKLTGCTSALDPEAGAIGYDATAISNARSDGEIAAPDRSQWTLASAQALAGLGYLSAPAVGKVTAPTGYVQAGTNVTVKVSGLRAGQPGCLAGFGNAKPIAGPLTTTVKLPATTGNRVLALRWIDGSTTTTIKALGTKTFSPRVTSARVRRGGLQTVLVSGLAAGERFSVRYAGRVVRTGTATSAGGVRASFRVGQSTGAKGVVVLGQFSNRRGSTAFRVVR</sequence>
<feature type="chain" id="PRO_5046012652" description="Terpene cyclase/mutase family protein" evidence="1">
    <location>
        <begin position="36"/>
        <end position="499"/>
    </location>
</feature>
<feature type="signal peptide" evidence="1">
    <location>
        <begin position="1"/>
        <end position="35"/>
    </location>
</feature>
<accession>A0ABX7PND9</accession>
<evidence type="ECO:0000313" key="2">
    <source>
        <dbReference type="EMBL" id="QSR27486.1"/>
    </source>
</evidence>
<keyword evidence="1" id="KW-0732">Signal</keyword>
<keyword evidence="3" id="KW-1185">Reference proteome</keyword>
<evidence type="ECO:0000313" key="3">
    <source>
        <dbReference type="Proteomes" id="UP000662818"/>
    </source>
</evidence>
<dbReference type="Proteomes" id="UP000662818">
    <property type="component" value="Chromosome"/>
</dbReference>
<evidence type="ECO:0000256" key="1">
    <source>
        <dbReference type="SAM" id="SignalP"/>
    </source>
</evidence>
<reference evidence="2 3" key="1">
    <citation type="submission" date="2017-06" db="EMBL/GenBank/DDBJ databases">
        <title>Complete Genome Sequence of the Soil Carbazole-Degrading Bacterium Nocardioides aromaticivorans IC177.</title>
        <authorList>
            <person name="Vejarano F."/>
            <person name="Suzuki-Minakuchi C."/>
            <person name="Ohtsubo Y."/>
            <person name="Tsuda M."/>
            <person name="Okada K."/>
            <person name="Nojiri H."/>
        </authorList>
    </citation>
    <scope>NUCLEOTIDE SEQUENCE [LARGE SCALE GENOMIC DNA]</scope>
    <source>
        <strain evidence="2 3">IC177</strain>
    </source>
</reference>
<dbReference type="EMBL" id="CP022295">
    <property type="protein sequence ID" value="QSR27486.1"/>
    <property type="molecule type" value="Genomic_DNA"/>
</dbReference>
<dbReference type="Gene3D" id="1.50.10.20">
    <property type="match status" value="1"/>
</dbReference>
<gene>
    <name evidence="2" type="ORF">CFH99_17835</name>
</gene>
<dbReference type="SUPFAM" id="SSF48239">
    <property type="entry name" value="Terpenoid cyclases/Protein prenyltransferases"/>
    <property type="match status" value="1"/>
</dbReference>
<proteinExistence type="predicted"/>
<dbReference type="RefSeq" id="WP_207006438.1">
    <property type="nucleotide sequence ID" value="NZ_CP022295.1"/>
</dbReference>
<dbReference type="InterPro" id="IPR008930">
    <property type="entry name" value="Terpenoid_cyclase/PrenylTrfase"/>
</dbReference>
<name>A0ABX7PND9_9ACTN</name>
<organism evidence="2 3">
    <name type="scientific">Nocardioides aromaticivorans</name>
    <dbReference type="NCBI Taxonomy" id="200618"/>
    <lineage>
        <taxon>Bacteria</taxon>
        <taxon>Bacillati</taxon>
        <taxon>Actinomycetota</taxon>
        <taxon>Actinomycetes</taxon>
        <taxon>Propionibacteriales</taxon>
        <taxon>Nocardioidaceae</taxon>
        <taxon>Nocardioides</taxon>
    </lineage>
</organism>
<protein>
    <recommendedName>
        <fullName evidence="4">Terpene cyclase/mutase family protein</fullName>
    </recommendedName>
</protein>
<evidence type="ECO:0008006" key="4">
    <source>
        <dbReference type="Google" id="ProtNLM"/>
    </source>
</evidence>